<reference evidence="1" key="1">
    <citation type="submission" date="2014-09" db="EMBL/GenBank/DDBJ databases">
        <authorList>
            <person name="Magalhaes I.L.F."/>
            <person name="Oliveira U."/>
            <person name="Santos F.R."/>
            <person name="Vidigal T.H.D.A."/>
            <person name="Brescovit A.D."/>
            <person name="Santos A.J."/>
        </authorList>
    </citation>
    <scope>NUCLEOTIDE SEQUENCE</scope>
    <source>
        <tissue evidence="1">Shoot tissue taken approximately 20 cm above the soil surface</tissue>
    </source>
</reference>
<name>A0A0A8YR09_ARUDO</name>
<dbReference type="EMBL" id="GBRH01269034">
    <property type="protein sequence ID" value="JAD28861.1"/>
    <property type="molecule type" value="Transcribed_RNA"/>
</dbReference>
<protein>
    <submittedName>
        <fullName evidence="1">Uncharacterized protein</fullName>
    </submittedName>
</protein>
<organism evidence="1">
    <name type="scientific">Arundo donax</name>
    <name type="common">Giant reed</name>
    <name type="synonym">Donax arundinaceus</name>
    <dbReference type="NCBI Taxonomy" id="35708"/>
    <lineage>
        <taxon>Eukaryota</taxon>
        <taxon>Viridiplantae</taxon>
        <taxon>Streptophyta</taxon>
        <taxon>Embryophyta</taxon>
        <taxon>Tracheophyta</taxon>
        <taxon>Spermatophyta</taxon>
        <taxon>Magnoliopsida</taxon>
        <taxon>Liliopsida</taxon>
        <taxon>Poales</taxon>
        <taxon>Poaceae</taxon>
        <taxon>PACMAD clade</taxon>
        <taxon>Arundinoideae</taxon>
        <taxon>Arundineae</taxon>
        <taxon>Arundo</taxon>
    </lineage>
</organism>
<reference evidence="1" key="2">
    <citation type="journal article" date="2015" name="Data Brief">
        <title>Shoot transcriptome of the giant reed, Arundo donax.</title>
        <authorList>
            <person name="Barrero R.A."/>
            <person name="Guerrero F.D."/>
            <person name="Moolhuijzen P."/>
            <person name="Goolsby J.A."/>
            <person name="Tidwell J."/>
            <person name="Bellgard S.E."/>
            <person name="Bellgard M.I."/>
        </authorList>
    </citation>
    <scope>NUCLEOTIDE SEQUENCE</scope>
    <source>
        <tissue evidence="1">Shoot tissue taken approximately 20 cm above the soil surface</tissue>
    </source>
</reference>
<sequence>MCVNSKRKRSKGTIQRSAG</sequence>
<accession>A0A0A8YR09</accession>
<dbReference type="AlphaFoldDB" id="A0A0A8YR09"/>
<evidence type="ECO:0000313" key="1">
    <source>
        <dbReference type="EMBL" id="JAD28861.1"/>
    </source>
</evidence>
<proteinExistence type="predicted"/>